<protein>
    <submittedName>
        <fullName evidence="2">Uncharacterized protein</fullName>
    </submittedName>
</protein>
<dbReference type="EMBL" id="BGZK01001207">
    <property type="protein sequence ID" value="GBP74413.1"/>
    <property type="molecule type" value="Genomic_DNA"/>
</dbReference>
<comment type="caution">
    <text evidence="2">The sequence shown here is derived from an EMBL/GenBank/DDBJ whole genome shotgun (WGS) entry which is preliminary data.</text>
</comment>
<name>A0A4C1YGH1_EUMVA</name>
<evidence type="ECO:0000313" key="2">
    <source>
        <dbReference type="EMBL" id="GBP74413.1"/>
    </source>
</evidence>
<keyword evidence="3" id="KW-1185">Reference proteome</keyword>
<dbReference type="AlphaFoldDB" id="A0A4C1YGH1"/>
<dbReference type="Proteomes" id="UP000299102">
    <property type="component" value="Unassembled WGS sequence"/>
</dbReference>
<feature type="region of interest" description="Disordered" evidence="1">
    <location>
        <begin position="21"/>
        <end position="40"/>
    </location>
</feature>
<accession>A0A4C1YGH1</accession>
<reference evidence="2 3" key="1">
    <citation type="journal article" date="2019" name="Commun. Biol.">
        <title>The bagworm genome reveals a unique fibroin gene that provides high tensile strength.</title>
        <authorList>
            <person name="Kono N."/>
            <person name="Nakamura H."/>
            <person name="Ohtoshi R."/>
            <person name="Tomita M."/>
            <person name="Numata K."/>
            <person name="Arakawa K."/>
        </authorList>
    </citation>
    <scope>NUCLEOTIDE SEQUENCE [LARGE SCALE GENOMIC DNA]</scope>
</reference>
<evidence type="ECO:0000256" key="1">
    <source>
        <dbReference type="SAM" id="MobiDB-lite"/>
    </source>
</evidence>
<gene>
    <name evidence="2" type="ORF">EVAR_60563_1</name>
</gene>
<proteinExistence type="predicted"/>
<organism evidence="2 3">
    <name type="scientific">Eumeta variegata</name>
    <name type="common">Bagworm moth</name>
    <name type="synonym">Eumeta japonica</name>
    <dbReference type="NCBI Taxonomy" id="151549"/>
    <lineage>
        <taxon>Eukaryota</taxon>
        <taxon>Metazoa</taxon>
        <taxon>Ecdysozoa</taxon>
        <taxon>Arthropoda</taxon>
        <taxon>Hexapoda</taxon>
        <taxon>Insecta</taxon>
        <taxon>Pterygota</taxon>
        <taxon>Neoptera</taxon>
        <taxon>Endopterygota</taxon>
        <taxon>Lepidoptera</taxon>
        <taxon>Glossata</taxon>
        <taxon>Ditrysia</taxon>
        <taxon>Tineoidea</taxon>
        <taxon>Psychidae</taxon>
        <taxon>Oiketicinae</taxon>
        <taxon>Eumeta</taxon>
    </lineage>
</organism>
<sequence>MRTALPKVPCGSLDSVASTCDAPGTMSRAPGRRDAQFGKPWSNPATWTVDVRHGSSLAEVELPVIRRNGSPRFFVAPLYGHILSKSDRTTRRHTGAQRVEGYRRLLSSMFGTDDRCKCSGGPPTARSELRRDELQVDGCAVPAGVSYPWTAAPALTFTESSLFEEHYTVGSDLSDFCGRCVAVTWAPLKLKLNKGDRNRKRSEVEFHLSTATSAMTTLGNFGRTKREHDLE</sequence>
<evidence type="ECO:0000313" key="3">
    <source>
        <dbReference type="Proteomes" id="UP000299102"/>
    </source>
</evidence>